<dbReference type="InterPro" id="IPR011009">
    <property type="entry name" value="Kinase-like_dom_sf"/>
</dbReference>
<dbReference type="InterPro" id="IPR000719">
    <property type="entry name" value="Prot_kinase_dom"/>
</dbReference>
<organism evidence="3 4">
    <name type="scientific">Streptomyces lonegramiae</name>
    <dbReference type="NCBI Taxonomy" id="3075524"/>
    <lineage>
        <taxon>Bacteria</taxon>
        <taxon>Bacillati</taxon>
        <taxon>Actinomycetota</taxon>
        <taxon>Actinomycetes</taxon>
        <taxon>Kitasatosporales</taxon>
        <taxon>Streptomycetaceae</taxon>
        <taxon>Streptomyces</taxon>
    </lineage>
</organism>
<comment type="caution">
    <text evidence="3">The sequence shown here is derived from an EMBL/GenBank/DDBJ whole genome shotgun (WGS) entry which is preliminary data.</text>
</comment>
<protein>
    <submittedName>
        <fullName evidence="3">Serine/threonine protein kinase</fullName>
    </submittedName>
</protein>
<dbReference type="InterPro" id="IPR017441">
    <property type="entry name" value="Protein_kinase_ATP_BS"/>
</dbReference>
<proteinExistence type="predicted"/>
<keyword evidence="4" id="KW-1185">Reference proteome</keyword>
<dbReference type="Proteomes" id="UP001180754">
    <property type="component" value="Unassembled WGS sequence"/>
</dbReference>
<keyword evidence="3" id="KW-0418">Kinase</keyword>
<sequence length="92" mass="9905">MEPLRSTDPARIAGYRILGRLGAGGMGVVLLGRSAGGALVAIKLIRAEYADDAGFRTRFRREVAIARQVRNRWAVPVVDADTEAAAPWLATE</sequence>
<evidence type="ECO:0000259" key="2">
    <source>
        <dbReference type="PROSITE" id="PS50011"/>
    </source>
</evidence>
<keyword evidence="3" id="KW-0723">Serine/threonine-protein kinase</keyword>
<dbReference type="GO" id="GO:0004674">
    <property type="term" value="F:protein serine/threonine kinase activity"/>
    <property type="evidence" value="ECO:0007669"/>
    <property type="project" value="UniProtKB-KW"/>
</dbReference>
<evidence type="ECO:0000313" key="3">
    <source>
        <dbReference type="EMBL" id="MDT0550801.1"/>
    </source>
</evidence>
<accession>A0ABU2XY38</accession>
<dbReference type="PROSITE" id="PS50011">
    <property type="entry name" value="PROTEIN_KINASE_DOM"/>
    <property type="match status" value="1"/>
</dbReference>
<keyword evidence="1" id="KW-0067">ATP-binding</keyword>
<feature type="binding site" evidence="1">
    <location>
        <position position="43"/>
    </location>
    <ligand>
        <name>ATP</name>
        <dbReference type="ChEBI" id="CHEBI:30616"/>
    </ligand>
</feature>
<reference evidence="3" key="1">
    <citation type="submission" date="2024-05" db="EMBL/GenBank/DDBJ databases">
        <title>30 novel species of actinomycetes from the DSMZ collection.</title>
        <authorList>
            <person name="Nouioui I."/>
        </authorList>
    </citation>
    <scope>NUCLEOTIDE SEQUENCE</scope>
    <source>
        <strain evidence="3">DSM 41529</strain>
    </source>
</reference>
<feature type="domain" description="Protein kinase" evidence="2">
    <location>
        <begin position="15"/>
        <end position="92"/>
    </location>
</feature>
<dbReference type="EMBL" id="JAVRFD010000475">
    <property type="protein sequence ID" value="MDT0550801.1"/>
    <property type="molecule type" value="Genomic_DNA"/>
</dbReference>
<dbReference type="SUPFAM" id="SSF56112">
    <property type="entry name" value="Protein kinase-like (PK-like)"/>
    <property type="match status" value="1"/>
</dbReference>
<evidence type="ECO:0000313" key="4">
    <source>
        <dbReference type="Proteomes" id="UP001180754"/>
    </source>
</evidence>
<dbReference type="Gene3D" id="3.30.200.20">
    <property type="entry name" value="Phosphorylase Kinase, domain 1"/>
    <property type="match status" value="1"/>
</dbReference>
<keyword evidence="1" id="KW-0547">Nucleotide-binding</keyword>
<dbReference type="PROSITE" id="PS00107">
    <property type="entry name" value="PROTEIN_KINASE_ATP"/>
    <property type="match status" value="1"/>
</dbReference>
<name>A0ABU2XY38_9ACTN</name>
<keyword evidence="3" id="KW-0808">Transferase</keyword>
<gene>
    <name evidence="3" type="ORF">RND15_50470</name>
</gene>
<evidence type="ECO:0000256" key="1">
    <source>
        <dbReference type="PROSITE-ProRule" id="PRU10141"/>
    </source>
</evidence>
<feature type="non-terminal residue" evidence="3">
    <location>
        <position position="92"/>
    </location>
</feature>